<dbReference type="Gene3D" id="3.90.75.20">
    <property type="match status" value="2"/>
</dbReference>
<keyword evidence="3" id="KW-1185">Reference proteome</keyword>
<evidence type="ECO:0000313" key="3">
    <source>
        <dbReference type="Proteomes" id="UP001189429"/>
    </source>
</evidence>
<evidence type="ECO:0000259" key="1">
    <source>
        <dbReference type="SMART" id="SM00507"/>
    </source>
</evidence>
<dbReference type="Pfam" id="PF22083">
    <property type="entry name" value="I-HmuI_NUMOD-like"/>
    <property type="match status" value="1"/>
</dbReference>
<reference evidence="2" key="1">
    <citation type="submission" date="2023-10" db="EMBL/GenBank/DDBJ databases">
        <authorList>
            <person name="Chen Y."/>
            <person name="Shah S."/>
            <person name="Dougan E. K."/>
            <person name="Thang M."/>
            <person name="Chan C."/>
        </authorList>
    </citation>
    <scope>NUCLEOTIDE SEQUENCE [LARGE SCALE GENOMIC DNA]</scope>
</reference>
<dbReference type="Pfam" id="PF13392">
    <property type="entry name" value="HNH_3"/>
    <property type="match status" value="2"/>
</dbReference>
<dbReference type="InterPro" id="IPR054307">
    <property type="entry name" value="I-HmuI_NUMOD-like"/>
</dbReference>
<comment type="caution">
    <text evidence="2">The sequence shown here is derived from an EMBL/GenBank/DDBJ whole genome shotgun (WGS) entry which is preliminary data.</text>
</comment>
<dbReference type="SMART" id="SM00507">
    <property type="entry name" value="HNHc"/>
    <property type="match status" value="2"/>
</dbReference>
<dbReference type="EMBL" id="CAUYUJ010016113">
    <property type="protein sequence ID" value="CAK0861980.1"/>
    <property type="molecule type" value="Genomic_DNA"/>
</dbReference>
<organism evidence="2 3">
    <name type="scientific">Prorocentrum cordatum</name>
    <dbReference type="NCBI Taxonomy" id="2364126"/>
    <lineage>
        <taxon>Eukaryota</taxon>
        <taxon>Sar</taxon>
        <taxon>Alveolata</taxon>
        <taxon>Dinophyceae</taxon>
        <taxon>Prorocentrales</taxon>
        <taxon>Prorocentraceae</taxon>
        <taxon>Prorocentrum</taxon>
    </lineage>
</organism>
<dbReference type="SUPFAM" id="SSF54060">
    <property type="entry name" value="His-Me finger endonucleases"/>
    <property type="match status" value="2"/>
</dbReference>
<gene>
    <name evidence="2" type="ORF">PCOR1329_LOCUS50506</name>
</gene>
<dbReference type="InterPro" id="IPR044925">
    <property type="entry name" value="His-Me_finger_sf"/>
</dbReference>
<feature type="domain" description="HNH nuclease" evidence="1">
    <location>
        <begin position="47"/>
        <end position="97"/>
    </location>
</feature>
<dbReference type="SUPFAM" id="SSF64496">
    <property type="entry name" value="DNA-binding domain of intron-encoded endonucleases"/>
    <property type="match status" value="1"/>
</dbReference>
<evidence type="ECO:0000313" key="2">
    <source>
        <dbReference type="EMBL" id="CAK0861980.1"/>
    </source>
</evidence>
<feature type="domain" description="HNH nuclease" evidence="1">
    <location>
        <begin position="231"/>
        <end position="276"/>
    </location>
</feature>
<dbReference type="Proteomes" id="UP001189429">
    <property type="component" value="Unassembled WGS sequence"/>
</dbReference>
<sequence>MCCMSLTCSTLSFRVPLVSSFGRIRSKLGIVSRDSLVSDGYLVTNVGGSRKKVHRLVARAFLGAPPSLAQSEVNHKDGRRYNNHVENLEYVTRSENALDAWKRRDRNVKALCKAVLGRQHGHNEWSYYPSVGEAAKCLNLHSSQVSQVCRGLYRSTGGYEFQYANSTPGALPDEEWRVSLHPNMGTPMGTNFVSSHGRVMSSSGRISFGSFTHGGYRRSAFWVDGKSNNCLVHRVVARTFLGPCQIQGPWYVNHKDNDPSNNRVANLEYVTPAGNSAHWLEMAARRGYARHGNAKPVLGRPCGAGDWTFFRSCAEAARHFNIPRARILAACRGEGAPDQKHEFAFDGRASHPVEPEVLRGEEWVEMVYDI</sequence>
<dbReference type="Gene3D" id="1.10.10.10">
    <property type="entry name" value="Winged helix-like DNA-binding domain superfamily/Winged helix DNA-binding domain"/>
    <property type="match status" value="1"/>
</dbReference>
<name>A0ABN9URU3_9DINO</name>
<accession>A0ABN9URU3</accession>
<dbReference type="InterPro" id="IPR003615">
    <property type="entry name" value="HNH_nuc"/>
</dbReference>
<protein>
    <recommendedName>
        <fullName evidence="1">HNH nuclease domain-containing protein</fullName>
    </recommendedName>
</protein>
<proteinExistence type="predicted"/>
<dbReference type="InterPro" id="IPR036388">
    <property type="entry name" value="WH-like_DNA-bd_sf"/>
</dbReference>